<reference evidence="1 2" key="1">
    <citation type="submission" date="2016-01" db="EMBL/GenBank/DDBJ databases">
        <title>Whole genome sequencing of Myroides marinus L41.</title>
        <authorList>
            <person name="Hong K.W."/>
        </authorList>
    </citation>
    <scope>NUCLEOTIDE SEQUENCE [LARGE SCALE GENOMIC DNA]</scope>
    <source>
        <strain evidence="1 2">L41</strain>
    </source>
</reference>
<accession>A0A163WCC6</accession>
<name>A0A163WCC6_9FLAO</name>
<gene>
    <name evidence="1" type="ORF">AV926_16055</name>
</gene>
<organism evidence="1 2">
    <name type="scientific">Myroides marinus</name>
    <dbReference type="NCBI Taxonomy" id="703342"/>
    <lineage>
        <taxon>Bacteria</taxon>
        <taxon>Pseudomonadati</taxon>
        <taxon>Bacteroidota</taxon>
        <taxon>Flavobacteriia</taxon>
        <taxon>Flavobacteriales</taxon>
        <taxon>Flavobacteriaceae</taxon>
        <taxon>Myroides</taxon>
    </lineage>
</organism>
<dbReference type="AlphaFoldDB" id="A0A163WCC6"/>
<dbReference type="RefSeq" id="WP_038987539.1">
    <property type="nucleotide sequence ID" value="NZ_JWJO01000051.1"/>
</dbReference>
<dbReference type="Proteomes" id="UP000076630">
    <property type="component" value="Unassembled WGS sequence"/>
</dbReference>
<proteinExistence type="predicted"/>
<comment type="caution">
    <text evidence="1">The sequence shown here is derived from an EMBL/GenBank/DDBJ whole genome shotgun (WGS) entry which is preliminary data.</text>
</comment>
<evidence type="ECO:0000313" key="1">
    <source>
        <dbReference type="EMBL" id="KZE76158.1"/>
    </source>
</evidence>
<keyword evidence="2" id="KW-1185">Reference proteome</keyword>
<dbReference type="EMBL" id="LQNU01000078">
    <property type="protein sequence ID" value="KZE76158.1"/>
    <property type="molecule type" value="Genomic_DNA"/>
</dbReference>
<sequence length="336" mass="38037">MIKDTVCLVGSLLLSITCFSQEEKNNLPLKKDSISSPKQVVVYAADKFTIIRPLNIEFSNVSPYNFSPQKGITSLEEGKVEDFKQVRVSASINFIKNKNWVLGTTLGYKFTHMKTDLFDFKSVNPSMVQEDFHHHFTSLNFVYFSTLFGKRTVFSSSLIVEGSDRHFERVKGLVSGIVVLKSEAKTKMSLGLLGNIDPTSQVPILPIFTFEYRFNNGMVFDATLPKSVYIRKNVFDAGRISFGSEMDPTSFYLYNVDGTSQRYEYRQIDVNSGVIYEYAVGDFVITGKAGIKITPSARIFEKEESFNHSVVELKPDPTFYFNVGVSFNLFSLLKKK</sequence>
<protein>
    <submittedName>
        <fullName evidence="1">Uncharacterized protein</fullName>
    </submittedName>
</protein>
<evidence type="ECO:0000313" key="2">
    <source>
        <dbReference type="Proteomes" id="UP000076630"/>
    </source>
</evidence>
<dbReference type="OrthoDB" id="1027207at2"/>